<keyword evidence="2" id="KW-1185">Reference proteome</keyword>
<comment type="caution">
    <text evidence="1">The sequence shown here is derived from an EMBL/GenBank/DDBJ whole genome shotgun (WGS) entry which is preliminary data.</text>
</comment>
<reference evidence="2" key="1">
    <citation type="journal article" date="2019" name="Int. J. Syst. Evol. Microbiol.">
        <title>The Global Catalogue of Microorganisms (GCM) 10K type strain sequencing project: providing services to taxonomists for standard genome sequencing and annotation.</title>
        <authorList>
            <consortium name="The Broad Institute Genomics Platform"/>
            <consortium name="The Broad Institute Genome Sequencing Center for Infectious Disease"/>
            <person name="Wu L."/>
            <person name="Ma J."/>
        </authorList>
    </citation>
    <scope>NUCLEOTIDE SEQUENCE [LARGE SCALE GENOMIC DNA]</scope>
    <source>
        <strain evidence="2">CGMCC 1.16275</strain>
    </source>
</reference>
<dbReference type="Proteomes" id="UP001597115">
    <property type="component" value="Unassembled WGS sequence"/>
</dbReference>
<sequence length="52" mass="5671">MRSYLGPVGSARLLTAPFGYGKARADWRGIEAGAPLFFFLTNLEARRPDGEA</sequence>
<evidence type="ECO:0000313" key="2">
    <source>
        <dbReference type="Proteomes" id="UP001597115"/>
    </source>
</evidence>
<name>A0ABW4I373_9SPHN</name>
<organism evidence="1 2">
    <name type="scientific">Sphingomonas tabacisoli</name>
    <dbReference type="NCBI Taxonomy" id="2249466"/>
    <lineage>
        <taxon>Bacteria</taxon>
        <taxon>Pseudomonadati</taxon>
        <taxon>Pseudomonadota</taxon>
        <taxon>Alphaproteobacteria</taxon>
        <taxon>Sphingomonadales</taxon>
        <taxon>Sphingomonadaceae</taxon>
        <taxon>Sphingomonas</taxon>
    </lineage>
</organism>
<accession>A0ABW4I373</accession>
<protein>
    <recommendedName>
        <fullName evidence="3">Peptidylprolyl isomerase</fullName>
    </recommendedName>
</protein>
<dbReference type="RefSeq" id="WP_380889216.1">
    <property type="nucleotide sequence ID" value="NZ_JBHUDY010000001.1"/>
</dbReference>
<evidence type="ECO:0008006" key="3">
    <source>
        <dbReference type="Google" id="ProtNLM"/>
    </source>
</evidence>
<evidence type="ECO:0000313" key="1">
    <source>
        <dbReference type="EMBL" id="MFD1612369.1"/>
    </source>
</evidence>
<gene>
    <name evidence="1" type="ORF">ACFSCW_11200</name>
</gene>
<dbReference type="EMBL" id="JBHUDY010000001">
    <property type="protein sequence ID" value="MFD1612369.1"/>
    <property type="molecule type" value="Genomic_DNA"/>
</dbReference>
<proteinExistence type="predicted"/>